<name>A0A5M3N4Y3_CONPW</name>
<organism evidence="1 2">
    <name type="scientific">Coniophora puteana (strain RWD-64-598)</name>
    <name type="common">Brown rot fungus</name>
    <dbReference type="NCBI Taxonomy" id="741705"/>
    <lineage>
        <taxon>Eukaryota</taxon>
        <taxon>Fungi</taxon>
        <taxon>Dikarya</taxon>
        <taxon>Basidiomycota</taxon>
        <taxon>Agaricomycotina</taxon>
        <taxon>Agaricomycetes</taxon>
        <taxon>Agaricomycetidae</taxon>
        <taxon>Boletales</taxon>
        <taxon>Coniophorineae</taxon>
        <taxon>Coniophoraceae</taxon>
        <taxon>Coniophora</taxon>
    </lineage>
</organism>
<protein>
    <submittedName>
        <fullName evidence="1">Uncharacterized protein</fullName>
    </submittedName>
</protein>
<evidence type="ECO:0000313" key="2">
    <source>
        <dbReference type="Proteomes" id="UP000053558"/>
    </source>
</evidence>
<evidence type="ECO:0000313" key="1">
    <source>
        <dbReference type="EMBL" id="EIW86114.1"/>
    </source>
</evidence>
<reference evidence="2" key="1">
    <citation type="journal article" date="2012" name="Science">
        <title>The Paleozoic origin of enzymatic lignin decomposition reconstructed from 31 fungal genomes.</title>
        <authorList>
            <person name="Floudas D."/>
            <person name="Binder M."/>
            <person name="Riley R."/>
            <person name="Barry K."/>
            <person name="Blanchette R.A."/>
            <person name="Henrissat B."/>
            <person name="Martinez A.T."/>
            <person name="Otillar R."/>
            <person name="Spatafora J.W."/>
            <person name="Yadav J.S."/>
            <person name="Aerts A."/>
            <person name="Benoit I."/>
            <person name="Boyd A."/>
            <person name="Carlson A."/>
            <person name="Copeland A."/>
            <person name="Coutinho P.M."/>
            <person name="de Vries R.P."/>
            <person name="Ferreira P."/>
            <person name="Findley K."/>
            <person name="Foster B."/>
            <person name="Gaskell J."/>
            <person name="Glotzer D."/>
            <person name="Gorecki P."/>
            <person name="Heitman J."/>
            <person name="Hesse C."/>
            <person name="Hori C."/>
            <person name="Igarashi K."/>
            <person name="Jurgens J.A."/>
            <person name="Kallen N."/>
            <person name="Kersten P."/>
            <person name="Kohler A."/>
            <person name="Kuees U."/>
            <person name="Kumar T.K.A."/>
            <person name="Kuo A."/>
            <person name="LaButti K."/>
            <person name="Larrondo L.F."/>
            <person name="Lindquist E."/>
            <person name="Ling A."/>
            <person name="Lombard V."/>
            <person name="Lucas S."/>
            <person name="Lundell T."/>
            <person name="Martin R."/>
            <person name="McLaughlin D.J."/>
            <person name="Morgenstern I."/>
            <person name="Morin E."/>
            <person name="Murat C."/>
            <person name="Nagy L.G."/>
            <person name="Nolan M."/>
            <person name="Ohm R.A."/>
            <person name="Patyshakuliyeva A."/>
            <person name="Rokas A."/>
            <person name="Ruiz-Duenas F.J."/>
            <person name="Sabat G."/>
            <person name="Salamov A."/>
            <person name="Samejima M."/>
            <person name="Schmutz J."/>
            <person name="Slot J.C."/>
            <person name="St John F."/>
            <person name="Stenlid J."/>
            <person name="Sun H."/>
            <person name="Sun S."/>
            <person name="Syed K."/>
            <person name="Tsang A."/>
            <person name="Wiebenga A."/>
            <person name="Young D."/>
            <person name="Pisabarro A."/>
            <person name="Eastwood D.C."/>
            <person name="Martin F."/>
            <person name="Cullen D."/>
            <person name="Grigoriev I.V."/>
            <person name="Hibbett D.S."/>
        </authorList>
    </citation>
    <scope>NUCLEOTIDE SEQUENCE [LARGE SCALE GENOMIC DNA]</scope>
    <source>
        <strain evidence="2">RWD-64-598 SS2</strain>
    </source>
</reference>
<keyword evidence="2" id="KW-1185">Reference proteome</keyword>
<dbReference type="EMBL" id="JH711573">
    <property type="protein sequence ID" value="EIW86114.1"/>
    <property type="molecule type" value="Genomic_DNA"/>
</dbReference>
<dbReference type="OrthoDB" id="5086500at2759"/>
<dbReference type="KEGG" id="cput:CONPUDRAFT_44252"/>
<dbReference type="Proteomes" id="UP000053558">
    <property type="component" value="Unassembled WGS sequence"/>
</dbReference>
<dbReference type="OMA" id="GQWCAFA"/>
<sequence length="193" mass="20708">PNPQTDRLAIWPGMETANKGLVQSIIVSFADPASALECVEQWIDVRETNCGGQAGQWCVFAGFNDGNTNAQTAGAYVPVIEGDMLDMDFNYDDSTGTTVQNVYRDGQLLSTFTSTSGRPYAWNIAVECQDNVSGNMPAHTYRSTQIVLGAADPDWGSTLYKAGTSDSSLSTPDGGLTWVVDTVNVDSYPCTPQ</sequence>
<gene>
    <name evidence="1" type="ORF">CONPUDRAFT_44252</name>
</gene>
<dbReference type="AlphaFoldDB" id="A0A5M3N4Y3"/>
<proteinExistence type="predicted"/>
<dbReference type="RefSeq" id="XP_007762432.1">
    <property type="nucleotide sequence ID" value="XM_007764242.1"/>
</dbReference>
<comment type="caution">
    <text evidence="1">The sequence shown here is derived from an EMBL/GenBank/DDBJ whole genome shotgun (WGS) entry which is preliminary data.</text>
</comment>
<accession>A0A5M3N4Y3</accession>
<feature type="non-terminal residue" evidence="1">
    <location>
        <position position="1"/>
    </location>
</feature>
<dbReference type="GeneID" id="19206983"/>